<organism evidence="6 7">
    <name type="scientific">Parapedobacter defluvii</name>
    <dbReference type="NCBI Taxonomy" id="2045106"/>
    <lineage>
        <taxon>Bacteria</taxon>
        <taxon>Pseudomonadati</taxon>
        <taxon>Bacteroidota</taxon>
        <taxon>Sphingobacteriia</taxon>
        <taxon>Sphingobacteriales</taxon>
        <taxon>Sphingobacteriaceae</taxon>
        <taxon>Parapedobacter</taxon>
    </lineage>
</organism>
<protein>
    <recommendedName>
        <fullName evidence="8">cAMP-binding domain of CRP or a regulatory subunit of cAMP-dependent protein kinases</fullName>
    </recommendedName>
</protein>
<dbReference type="Proteomes" id="UP000597338">
    <property type="component" value="Unassembled WGS sequence"/>
</dbReference>
<dbReference type="SUPFAM" id="SSF51206">
    <property type="entry name" value="cAMP-binding domain-like"/>
    <property type="match status" value="1"/>
</dbReference>
<evidence type="ECO:0000313" key="7">
    <source>
        <dbReference type="Proteomes" id="UP000597338"/>
    </source>
</evidence>
<sequence length="196" mass="22140">MNKGNRFIREGDPVTGIYFVCSGKVKVHKQWGDKELIVRFAHNGAIVGHRGFTAKGSVFPISATALEPTLVCFVELDFFLSTLKVNPELTYQLMLFYANELRESEQKMYNLVHMTVKHRLALAIIRLHEEFGTTASGFIDIQLSRQDLASYVGTTYESLFRMMNELTREGLITIDGRQIHIENLTGLSAMANSYLG</sequence>
<feature type="domain" description="HTH crp-type" evidence="5">
    <location>
        <begin position="114"/>
        <end position="185"/>
    </location>
</feature>
<dbReference type="InterPro" id="IPR036390">
    <property type="entry name" value="WH_DNA-bd_sf"/>
</dbReference>
<dbReference type="SUPFAM" id="SSF46785">
    <property type="entry name" value="Winged helix' DNA-binding domain"/>
    <property type="match status" value="1"/>
</dbReference>
<evidence type="ECO:0008006" key="8">
    <source>
        <dbReference type="Google" id="ProtNLM"/>
    </source>
</evidence>
<reference evidence="7" key="1">
    <citation type="journal article" date="2019" name="Int. J. Syst. Evol. Microbiol.">
        <title>The Global Catalogue of Microorganisms (GCM) 10K type strain sequencing project: providing services to taxonomists for standard genome sequencing and annotation.</title>
        <authorList>
            <consortium name="The Broad Institute Genomics Platform"/>
            <consortium name="The Broad Institute Genome Sequencing Center for Infectious Disease"/>
            <person name="Wu L."/>
            <person name="Ma J."/>
        </authorList>
    </citation>
    <scope>NUCLEOTIDE SEQUENCE [LARGE SCALE GENOMIC DNA]</scope>
    <source>
        <strain evidence="7">CGMCC 1.15342</strain>
    </source>
</reference>
<dbReference type="Pfam" id="PF00027">
    <property type="entry name" value="cNMP_binding"/>
    <property type="match status" value="1"/>
</dbReference>
<dbReference type="PRINTS" id="PR00034">
    <property type="entry name" value="HTHCRP"/>
</dbReference>
<dbReference type="PROSITE" id="PS51063">
    <property type="entry name" value="HTH_CRP_2"/>
    <property type="match status" value="1"/>
</dbReference>
<evidence type="ECO:0000256" key="1">
    <source>
        <dbReference type="ARBA" id="ARBA00023015"/>
    </source>
</evidence>
<evidence type="ECO:0000256" key="3">
    <source>
        <dbReference type="ARBA" id="ARBA00023163"/>
    </source>
</evidence>
<dbReference type="PANTHER" id="PTHR24567:SF74">
    <property type="entry name" value="HTH-TYPE TRANSCRIPTIONAL REGULATOR ARCR"/>
    <property type="match status" value="1"/>
</dbReference>
<evidence type="ECO:0000256" key="2">
    <source>
        <dbReference type="ARBA" id="ARBA00023125"/>
    </source>
</evidence>
<proteinExistence type="predicted"/>
<dbReference type="InterPro" id="IPR012318">
    <property type="entry name" value="HTH_CRP"/>
</dbReference>
<dbReference type="SMART" id="SM00419">
    <property type="entry name" value="HTH_CRP"/>
    <property type="match status" value="1"/>
</dbReference>
<dbReference type="Pfam" id="PF13545">
    <property type="entry name" value="HTH_Crp_2"/>
    <property type="match status" value="1"/>
</dbReference>
<name>A0ABQ1LQT2_9SPHI</name>
<dbReference type="CDD" id="cd00038">
    <property type="entry name" value="CAP_ED"/>
    <property type="match status" value="1"/>
</dbReference>
<dbReference type="PROSITE" id="PS50042">
    <property type="entry name" value="CNMP_BINDING_3"/>
    <property type="match status" value="1"/>
</dbReference>
<keyword evidence="3" id="KW-0804">Transcription</keyword>
<evidence type="ECO:0000313" key="6">
    <source>
        <dbReference type="EMBL" id="GGC27544.1"/>
    </source>
</evidence>
<dbReference type="EMBL" id="BMIK01000005">
    <property type="protein sequence ID" value="GGC27544.1"/>
    <property type="molecule type" value="Genomic_DNA"/>
</dbReference>
<dbReference type="Gene3D" id="1.10.10.10">
    <property type="entry name" value="Winged helix-like DNA-binding domain superfamily/Winged helix DNA-binding domain"/>
    <property type="match status" value="1"/>
</dbReference>
<accession>A0ABQ1LQT2</accession>
<evidence type="ECO:0000259" key="5">
    <source>
        <dbReference type="PROSITE" id="PS51063"/>
    </source>
</evidence>
<dbReference type="InterPro" id="IPR000595">
    <property type="entry name" value="cNMP-bd_dom"/>
</dbReference>
<gene>
    <name evidence="6" type="ORF">GCM10011386_19450</name>
</gene>
<dbReference type="PANTHER" id="PTHR24567">
    <property type="entry name" value="CRP FAMILY TRANSCRIPTIONAL REGULATORY PROTEIN"/>
    <property type="match status" value="1"/>
</dbReference>
<keyword evidence="2" id="KW-0238">DNA-binding</keyword>
<dbReference type="InterPro" id="IPR018490">
    <property type="entry name" value="cNMP-bd_dom_sf"/>
</dbReference>
<dbReference type="Gene3D" id="2.60.120.10">
    <property type="entry name" value="Jelly Rolls"/>
    <property type="match status" value="1"/>
</dbReference>
<comment type="caution">
    <text evidence="6">The sequence shown here is derived from an EMBL/GenBank/DDBJ whole genome shotgun (WGS) entry which is preliminary data.</text>
</comment>
<dbReference type="InterPro" id="IPR036388">
    <property type="entry name" value="WH-like_DNA-bd_sf"/>
</dbReference>
<dbReference type="InterPro" id="IPR050397">
    <property type="entry name" value="Env_Response_Regulators"/>
</dbReference>
<evidence type="ECO:0000259" key="4">
    <source>
        <dbReference type="PROSITE" id="PS50042"/>
    </source>
</evidence>
<keyword evidence="7" id="KW-1185">Reference proteome</keyword>
<keyword evidence="1" id="KW-0805">Transcription regulation</keyword>
<feature type="domain" description="Cyclic nucleotide-binding" evidence="4">
    <location>
        <begin position="1"/>
        <end position="77"/>
    </location>
</feature>
<dbReference type="InterPro" id="IPR014710">
    <property type="entry name" value="RmlC-like_jellyroll"/>
</dbReference>